<evidence type="ECO:0000256" key="1">
    <source>
        <dbReference type="ARBA" id="ARBA00022692"/>
    </source>
</evidence>
<dbReference type="AlphaFoldDB" id="A0A833JBR8"/>
<feature type="transmembrane region" description="Helical" evidence="4">
    <location>
        <begin position="110"/>
        <end position="130"/>
    </location>
</feature>
<evidence type="ECO:0000256" key="2">
    <source>
        <dbReference type="ARBA" id="ARBA00022989"/>
    </source>
</evidence>
<dbReference type="InterPro" id="IPR020846">
    <property type="entry name" value="MFS_dom"/>
</dbReference>
<dbReference type="GO" id="GO:0022857">
    <property type="term" value="F:transmembrane transporter activity"/>
    <property type="evidence" value="ECO:0007669"/>
    <property type="project" value="InterPro"/>
</dbReference>
<evidence type="ECO:0000313" key="6">
    <source>
        <dbReference type="EMBL" id="KAB8028499.1"/>
    </source>
</evidence>
<sequence>MITKSDGNIINKNYRWFILTIGVIAQAIFSLAYAGIPITGILMRGDYHLTIYHLGLVLGCMGLGVAISELIWGLLTDKYGDRKVLLFGLSSMGLVFALMAILLVPNESYMPSYFQLGIAFTLAGALGGSINSSSGRAVMTWFSDNERGFAMSIRQTAIPMGGAFGAVILPWLAKNYNFSYVFGSVALSCFLCVFIVWFWLYEKNNIVINEIQKETKSPLLVKDVWRITFASALLAMPQMAILTFAAIFLHDYKNLSLSTISLILLLIQIGGAILRVCAGKYTDKFKNRRNVIKSIALFSGVCTIAIGLLTDNYNIIIIIFIIASGLLSNAWHGVAYTEIAVVAGSERAGTALGMIGTSVFISGFITPLVLPIFITNYSWGISWCIIGIATLISIPLIPASIGKNPKQA</sequence>
<evidence type="ECO:0000313" key="7">
    <source>
        <dbReference type="Proteomes" id="UP000442694"/>
    </source>
</evidence>
<dbReference type="Proteomes" id="UP000442694">
    <property type="component" value="Unassembled WGS sequence"/>
</dbReference>
<feature type="transmembrane region" description="Helical" evidence="4">
    <location>
        <begin position="315"/>
        <end position="336"/>
    </location>
</feature>
<dbReference type="InterPro" id="IPR052952">
    <property type="entry name" value="MFS-Transporter"/>
</dbReference>
<dbReference type="EMBL" id="WFLN01000009">
    <property type="protein sequence ID" value="KAB8028499.1"/>
    <property type="molecule type" value="Genomic_DNA"/>
</dbReference>
<keyword evidence="3 4" id="KW-0472">Membrane</keyword>
<dbReference type="InterPro" id="IPR011701">
    <property type="entry name" value="MFS"/>
</dbReference>
<dbReference type="InterPro" id="IPR036259">
    <property type="entry name" value="MFS_trans_sf"/>
</dbReference>
<dbReference type="Gene3D" id="1.20.1250.20">
    <property type="entry name" value="MFS general substrate transporter like domains"/>
    <property type="match status" value="2"/>
</dbReference>
<feature type="transmembrane region" description="Helical" evidence="4">
    <location>
        <begin position="178"/>
        <end position="200"/>
    </location>
</feature>
<dbReference type="PROSITE" id="PS50850">
    <property type="entry name" value="MFS"/>
    <property type="match status" value="1"/>
</dbReference>
<accession>A0A833JBR8</accession>
<organism evidence="6 7">
    <name type="scientific">Fluviispira multicolorata</name>
    <dbReference type="NCBI Taxonomy" id="2654512"/>
    <lineage>
        <taxon>Bacteria</taxon>
        <taxon>Pseudomonadati</taxon>
        <taxon>Bdellovibrionota</taxon>
        <taxon>Oligoflexia</taxon>
        <taxon>Silvanigrellales</taxon>
        <taxon>Silvanigrellaceae</taxon>
        <taxon>Fluviispira</taxon>
    </lineage>
</organism>
<gene>
    <name evidence="6" type="ORF">GCL57_12300</name>
</gene>
<proteinExistence type="predicted"/>
<comment type="caution">
    <text evidence="6">The sequence shown here is derived from an EMBL/GenBank/DDBJ whole genome shotgun (WGS) entry which is preliminary data.</text>
</comment>
<keyword evidence="2 4" id="KW-1133">Transmembrane helix</keyword>
<feature type="transmembrane region" description="Helical" evidence="4">
    <location>
        <begin position="151"/>
        <end position="172"/>
    </location>
</feature>
<feature type="transmembrane region" description="Helical" evidence="4">
    <location>
        <begin position="16"/>
        <end position="38"/>
    </location>
</feature>
<dbReference type="Pfam" id="PF07690">
    <property type="entry name" value="MFS_1"/>
    <property type="match status" value="1"/>
</dbReference>
<feature type="transmembrane region" description="Helical" evidence="4">
    <location>
        <begin position="380"/>
        <end position="401"/>
    </location>
</feature>
<feature type="transmembrane region" description="Helical" evidence="4">
    <location>
        <begin position="348"/>
        <end position="374"/>
    </location>
</feature>
<feature type="transmembrane region" description="Helical" evidence="4">
    <location>
        <begin position="290"/>
        <end position="309"/>
    </location>
</feature>
<feature type="transmembrane region" description="Helical" evidence="4">
    <location>
        <begin position="224"/>
        <end position="249"/>
    </location>
</feature>
<feature type="transmembrane region" description="Helical" evidence="4">
    <location>
        <begin position="84"/>
        <end position="104"/>
    </location>
</feature>
<name>A0A833JBR8_9BACT</name>
<dbReference type="PANTHER" id="PTHR23527">
    <property type="entry name" value="BLL3282 PROTEIN"/>
    <property type="match status" value="1"/>
</dbReference>
<dbReference type="RefSeq" id="WP_152213650.1">
    <property type="nucleotide sequence ID" value="NZ_WFLN01000009.1"/>
</dbReference>
<protein>
    <submittedName>
        <fullName evidence="6">MFS transporter</fullName>
    </submittedName>
</protein>
<feature type="domain" description="Major facilitator superfamily (MFS) profile" evidence="5">
    <location>
        <begin position="18"/>
        <end position="405"/>
    </location>
</feature>
<reference evidence="6 7" key="1">
    <citation type="submission" date="2019-10" db="EMBL/GenBank/DDBJ databases">
        <title>New genus of Silvanigrellaceae.</title>
        <authorList>
            <person name="Pitt A."/>
            <person name="Hahn M.W."/>
        </authorList>
    </citation>
    <scope>NUCLEOTIDE SEQUENCE [LARGE SCALE GENOMIC DNA]</scope>
    <source>
        <strain evidence="6 7">33A1-SZDP</strain>
    </source>
</reference>
<evidence type="ECO:0000256" key="4">
    <source>
        <dbReference type="SAM" id="Phobius"/>
    </source>
</evidence>
<feature type="transmembrane region" description="Helical" evidence="4">
    <location>
        <begin position="255"/>
        <end position="278"/>
    </location>
</feature>
<feature type="transmembrane region" description="Helical" evidence="4">
    <location>
        <begin position="50"/>
        <end position="72"/>
    </location>
</feature>
<dbReference type="SUPFAM" id="SSF103473">
    <property type="entry name" value="MFS general substrate transporter"/>
    <property type="match status" value="1"/>
</dbReference>
<keyword evidence="1 4" id="KW-0812">Transmembrane</keyword>
<evidence type="ECO:0000259" key="5">
    <source>
        <dbReference type="PROSITE" id="PS50850"/>
    </source>
</evidence>
<dbReference type="PANTHER" id="PTHR23527:SF1">
    <property type="entry name" value="BLL3282 PROTEIN"/>
    <property type="match status" value="1"/>
</dbReference>
<keyword evidence="7" id="KW-1185">Reference proteome</keyword>
<evidence type="ECO:0000256" key="3">
    <source>
        <dbReference type="ARBA" id="ARBA00023136"/>
    </source>
</evidence>